<keyword evidence="2" id="KW-1185">Reference proteome</keyword>
<dbReference type="RefSeq" id="WP_161903073.1">
    <property type="nucleotide sequence ID" value="NZ_MAEL01000054.1"/>
</dbReference>
<evidence type="ECO:0000313" key="2">
    <source>
        <dbReference type="Proteomes" id="UP000782705"/>
    </source>
</evidence>
<gene>
    <name evidence="1" type="ORF">BAU17_01605</name>
</gene>
<dbReference type="Proteomes" id="UP000782705">
    <property type="component" value="Unassembled WGS sequence"/>
</dbReference>
<reference evidence="1 2" key="1">
    <citation type="submission" date="2016-06" db="EMBL/GenBank/DDBJ databases">
        <title>Four novel species of enterococci isolated from chicken manure.</title>
        <authorList>
            <person name="Van Tyne D."/>
        </authorList>
    </citation>
    <scope>NUCLEOTIDE SEQUENCE [LARGE SCALE GENOMIC DNA]</scope>
    <source>
        <strain evidence="1 2">CU12B</strain>
    </source>
</reference>
<sequence>MRTFLTNRFSKNKYTPLYYSIELIDGWKLTVPEELYDSIYASSEKNEEDLITISVEKYNRYTNQTMFIRIFHDSVMVDSFFDGYDFLRINATTKEITIFDE</sequence>
<dbReference type="EMBL" id="MAEL01000054">
    <property type="protein sequence ID" value="KAF1302094.1"/>
    <property type="molecule type" value="Genomic_DNA"/>
</dbReference>
<comment type="caution">
    <text evidence="1">The sequence shown here is derived from an EMBL/GenBank/DDBJ whole genome shotgun (WGS) entry which is preliminary data.</text>
</comment>
<accession>A0ABQ6YWN1</accession>
<name>A0ABQ6YWN1_9ENTE</name>
<protein>
    <submittedName>
        <fullName evidence="1">Uncharacterized protein</fullName>
    </submittedName>
</protein>
<evidence type="ECO:0000313" key="1">
    <source>
        <dbReference type="EMBL" id="KAF1302094.1"/>
    </source>
</evidence>
<organism evidence="1 2">
    <name type="scientific">Candidatus Enterococcus willemsii</name>
    <dbReference type="NCBI Taxonomy" id="1857215"/>
    <lineage>
        <taxon>Bacteria</taxon>
        <taxon>Bacillati</taxon>
        <taxon>Bacillota</taxon>
        <taxon>Bacilli</taxon>
        <taxon>Lactobacillales</taxon>
        <taxon>Enterococcaceae</taxon>
        <taxon>Enterococcus</taxon>
    </lineage>
</organism>
<proteinExistence type="predicted"/>